<dbReference type="InterPro" id="IPR029052">
    <property type="entry name" value="Metallo-depent_PP-like"/>
</dbReference>
<evidence type="ECO:0000256" key="2">
    <source>
        <dbReference type="SAM" id="SignalP"/>
    </source>
</evidence>
<gene>
    <name evidence="6" type="ORF">O3P69_007303</name>
</gene>
<dbReference type="CDD" id="cd07401">
    <property type="entry name" value="MPP_TMEM62_N"/>
    <property type="match status" value="1"/>
</dbReference>
<evidence type="ECO:0000259" key="4">
    <source>
        <dbReference type="Pfam" id="PF24384"/>
    </source>
</evidence>
<dbReference type="InterPro" id="IPR041871">
    <property type="entry name" value="MPP_TMEM62"/>
</dbReference>
<dbReference type="InterPro" id="IPR056229">
    <property type="entry name" value="Ig_TMM62"/>
</dbReference>
<keyword evidence="1" id="KW-0472">Membrane</keyword>
<organism evidence="6 7">
    <name type="scientific">Scylla paramamosain</name>
    <name type="common">Mud crab</name>
    <dbReference type="NCBI Taxonomy" id="85552"/>
    <lineage>
        <taxon>Eukaryota</taxon>
        <taxon>Metazoa</taxon>
        <taxon>Ecdysozoa</taxon>
        <taxon>Arthropoda</taxon>
        <taxon>Crustacea</taxon>
        <taxon>Multicrustacea</taxon>
        <taxon>Malacostraca</taxon>
        <taxon>Eumalacostraca</taxon>
        <taxon>Eucarida</taxon>
        <taxon>Decapoda</taxon>
        <taxon>Pleocyemata</taxon>
        <taxon>Brachyura</taxon>
        <taxon>Eubrachyura</taxon>
        <taxon>Portunoidea</taxon>
        <taxon>Portunidae</taxon>
        <taxon>Portuninae</taxon>
        <taxon>Scylla</taxon>
    </lineage>
</organism>
<dbReference type="Gene3D" id="3.60.21.10">
    <property type="match status" value="1"/>
</dbReference>
<dbReference type="InterPro" id="IPR004843">
    <property type="entry name" value="Calcineurin-like_PHP"/>
</dbReference>
<evidence type="ECO:0000256" key="1">
    <source>
        <dbReference type="SAM" id="Phobius"/>
    </source>
</evidence>
<reference evidence="6 7" key="1">
    <citation type="submission" date="2023-03" db="EMBL/GenBank/DDBJ databases">
        <title>High-quality genome of Scylla paramamosain provides insights in environmental adaptation.</title>
        <authorList>
            <person name="Zhang L."/>
        </authorList>
    </citation>
    <scope>NUCLEOTIDE SEQUENCE [LARGE SCALE GENOMIC DNA]</scope>
    <source>
        <strain evidence="6">LZ_2023a</strain>
        <tissue evidence="6">Muscle</tissue>
    </source>
</reference>
<feature type="transmembrane region" description="Helical" evidence="1">
    <location>
        <begin position="594"/>
        <end position="614"/>
    </location>
</feature>
<dbReference type="AlphaFoldDB" id="A0AAW0V772"/>
<sequence length="677" mass="77246">MRVSPGAIVWTLLVLGGASLVGQVVRVLSIDVDETLQDYKNDRNQSRGPYDGLGSSDDHILWFMQISDLHLSLFQDSTRSTELMEFASITVNSIRPAVVLASGDLTDAKNADMLGSQQYVEEWATYSDVLKNSGVLNKTTWLDIRGNHDNFNVPSLRSEENLYQHYSVQGPHHSRSYSYTLKQGGQSVTFIAVDACLLPGPRRPFNFIGMVTSSEMRLLEEFERASRKSNYTIWFGHYPTSCILSPEPGIRRVMGRGLAYLCGHLHTLAGLVPNMYTRQHTGSLELELGDWKDSRLFRVAAIDHGLFSFTDVKHASWPVILVTNPKHALFAMKHHEPLHLIQESTHISCAFLCRVLVWSLSSIVEARVRIGKGPWLTLTQVKEGPLFVASWNPQKYLAELHTLTVYAKDSSGREQTIEQPFSLDGSQPSFRFWPRALLMSNVSMFFQFLFGIMVCVCVLPLCILRYVHRLALEKRMIRPRLRWKFCDLWLRKLWVLVSVDRLFWPLVVSAVYVPVGPWFVGEVIEDHIGVVFAWGIFVNRSYLPGSLTYAYGFFQMLTFQFPLILAVAHCVEFRFWSLYVDPLCSFPRYLCRHVCPLLIVTLQMITAFFFWLAYGTMALFLGPLRTWSAVLGLILWYQAATVHKDVLREAAQVWVPQPLAWEEEKSESQAHMSQSSL</sequence>
<feature type="domain" description="TMEM62 C-terminal" evidence="5">
    <location>
        <begin position="448"/>
        <end position="571"/>
    </location>
</feature>
<feature type="domain" description="TMEM62 Ig-like" evidence="4">
    <location>
        <begin position="315"/>
        <end position="426"/>
    </location>
</feature>
<evidence type="ECO:0008006" key="8">
    <source>
        <dbReference type="Google" id="ProtNLM"/>
    </source>
</evidence>
<dbReference type="PANTHER" id="PTHR14795:SF0">
    <property type="entry name" value="TRANSMEMBRANE PROTEIN 62"/>
    <property type="match status" value="1"/>
</dbReference>
<keyword evidence="1" id="KW-0812">Transmembrane</keyword>
<dbReference type="GO" id="GO:0016787">
    <property type="term" value="F:hydrolase activity"/>
    <property type="evidence" value="ECO:0007669"/>
    <property type="project" value="InterPro"/>
</dbReference>
<feature type="transmembrane region" description="Helical" evidence="1">
    <location>
        <begin position="444"/>
        <end position="467"/>
    </location>
</feature>
<feature type="signal peptide" evidence="2">
    <location>
        <begin position="1"/>
        <end position="29"/>
    </location>
</feature>
<evidence type="ECO:0000259" key="5">
    <source>
        <dbReference type="Pfam" id="PF24394"/>
    </source>
</evidence>
<accession>A0AAW0V772</accession>
<dbReference type="InterPro" id="IPR056230">
    <property type="entry name" value="TMEM62_C"/>
</dbReference>
<evidence type="ECO:0000259" key="3">
    <source>
        <dbReference type="Pfam" id="PF00149"/>
    </source>
</evidence>
<feature type="transmembrane region" description="Helical" evidence="1">
    <location>
        <begin position="488"/>
        <end position="513"/>
    </location>
</feature>
<feature type="domain" description="Calcineurin-like phosphoesterase" evidence="3">
    <location>
        <begin position="62"/>
        <end position="267"/>
    </location>
</feature>
<dbReference type="EMBL" id="JARAKH010000002">
    <property type="protein sequence ID" value="KAK8406607.1"/>
    <property type="molecule type" value="Genomic_DNA"/>
</dbReference>
<name>A0AAW0V772_SCYPA</name>
<keyword evidence="7" id="KW-1185">Reference proteome</keyword>
<evidence type="ECO:0000313" key="6">
    <source>
        <dbReference type="EMBL" id="KAK8406607.1"/>
    </source>
</evidence>
<proteinExistence type="predicted"/>
<keyword evidence="1" id="KW-1133">Transmembrane helix</keyword>
<feature type="transmembrane region" description="Helical" evidence="1">
    <location>
        <begin position="620"/>
        <end position="639"/>
    </location>
</feature>
<dbReference type="Pfam" id="PF24384">
    <property type="entry name" value="Ig_TMM62"/>
    <property type="match status" value="1"/>
</dbReference>
<protein>
    <recommendedName>
        <fullName evidence="8">Transmembrane protein 62</fullName>
    </recommendedName>
</protein>
<dbReference type="PANTHER" id="PTHR14795">
    <property type="entry name" value="HELICASE RELATED"/>
    <property type="match status" value="1"/>
</dbReference>
<evidence type="ECO:0000313" key="7">
    <source>
        <dbReference type="Proteomes" id="UP001487740"/>
    </source>
</evidence>
<feature type="transmembrane region" description="Helical" evidence="1">
    <location>
        <begin position="549"/>
        <end position="573"/>
    </location>
</feature>
<dbReference type="Pfam" id="PF24394">
    <property type="entry name" value="TMEM62_C"/>
    <property type="match status" value="1"/>
</dbReference>
<dbReference type="Pfam" id="PF00149">
    <property type="entry name" value="Metallophos"/>
    <property type="match status" value="1"/>
</dbReference>
<keyword evidence="2" id="KW-0732">Signal</keyword>
<dbReference type="Proteomes" id="UP001487740">
    <property type="component" value="Unassembled WGS sequence"/>
</dbReference>
<dbReference type="SUPFAM" id="SSF56300">
    <property type="entry name" value="Metallo-dependent phosphatases"/>
    <property type="match status" value="1"/>
</dbReference>
<comment type="caution">
    <text evidence="6">The sequence shown here is derived from an EMBL/GenBank/DDBJ whole genome shotgun (WGS) entry which is preliminary data.</text>
</comment>
<feature type="chain" id="PRO_5043788413" description="Transmembrane protein 62" evidence="2">
    <location>
        <begin position="30"/>
        <end position="677"/>
    </location>
</feature>